<organism evidence="9 10">
    <name type="scientific">Candidatus Southlakia epibionticum</name>
    <dbReference type="NCBI Taxonomy" id="3043284"/>
    <lineage>
        <taxon>Bacteria</taxon>
        <taxon>Candidatus Saccharimonadota</taxon>
        <taxon>Candidatus Saccharimonadia</taxon>
        <taxon>Candidatus Saccharimonadales</taxon>
        <taxon>Candidatus Saccharimonadaceae</taxon>
        <taxon>Candidatus Southlakia</taxon>
    </lineage>
</organism>
<comment type="similarity">
    <text evidence="2">Belongs to the ABC-4 integral membrane protein family. LolC/E subfamily.</text>
</comment>
<accession>A0ABY8WVS7</accession>
<evidence type="ECO:0000256" key="5">
    <source>
        <dbReference type="ARBA" id="ARBA00022989"/>
    </source>
</evidence>
<proteinExistence type="inferred from homology"/>
<sequence>MNIPKNNLWREFLLGWRLMRQYIVRGRKWTLALTTLLVAVAFINLAFASSLLTGITHAIEHQVKSLMVGEIYLDAKEPGKFIANADEKIAAIKRIDGVRMADKVLSFDTLLVSGDVYTRAAVNVVDSKTFGETLDIKKHIESGTFLKNDDEIVLGSRLLVRTALDGAKVGDTISMKINGKDIKVKVGGISNTKYIYADDAAYISRVLWQKISGEANSTAATMIIVRAANGKDNEVKKALENLKYTDVRIHDWRDAASYMDTISGSFISLDAIMLLVGIIIAAVTIFIVIYVDIINKRRQIGIQRAIGVKPRVIVFSYVLLSLFYAVCGVAAGLAIFFGGLVPFFLAHPFRLPIADVTLYVSPPQLVFRAEIVLVVAIISGAIPAIMASRMKMLDAILGRG</sequence>
<dbReference type="PANTHER" id="PTHR30489:SF0">
    <property type="entry name" value="LIPOPROTEIN-RELEASING SYSTEM TRANSMEMBRANE PROTEIN LOLE"/>
    <property type="match status" value="1"/>
</dbReference>
<dbReference type="Pfam" id="PF02687">
    <property type="entry name" value="FtsX"/>
    <property type="match status" value="1"/>
</dbReference>
<keyword evidence="4 7" id="KW-0812">Transmembrane</keyword>
<dbReference type="Proteomes" id="UP001177295">
    <property type="component" value="Chromosome"/>
</dbReference>
<evidence type="ECO:0000313" key="10">
    <source>
        <dbReference type="Proteomes" id="UP001177295"/>
    </source>
</evidence>
<dbReference type="PANTHER" id="PTHR30489">
    <property type="entry name" value="LIPOPROTEIN-RELEASING SYSTEM TRANSMEMBRANE PROTEIN LOLE"/>
    <property type="match status" value="1"/>
</dbReference>
<evidence type="ECO:0000256" key="7">
    <source>
        <dbReference type="SAM" id="Phobius"/>
    </source>
</evidence>
<feature type="transmembrane region" description="Helical" evidence="7">
    <location>
        <begin position="312"/>
        <end position="345"/>
    </location>
</feature>
<evidence type="ECO:0000313" key="9">
    <source>
        <dbReference type="EMBL" id="WIO46182.1"/>
    </source>
</evidence>
<reference evidence="9 10" key="1">
    <citation type="journal article" date="2023" name="Cell">
        <title>Genetic manipulation of Patescibacteria provides mechanistic insights into microbial dark matter and the epibiotic lifestyle.</title>
        <authorList>
            <person name="Wang Y."/>
            <person name="Gallagher L.A."/>
            <person name="Andrade P.A."/>
            <person name="Liu A."/>
            <person name="Humphreys I.R."/>
            <person name="Turkarslan S."/>
            <person name="Cutler K.J."/>
            <person name="Arrieta-Ortiz M.L."/>
            <person name="Li Y."/>
            <person name="Radey M.C."/>
            <person name="McLean J.S."/>
            <person name="Cong Q."/>
            <person name="Baker D."/>
            <person name="Baliga N.S."/>
            <person name="Peterson S.B."/>
            <person name="Mougous J.D."/>
        </authorList>
    </citation>
    <scope>NUCLEOTIDE SEQUENCE [LARGE SCALE GENOMIC DNA]</scope>
    <source>
        <strain evidence="9 10">ML1</strain>
    </source>
</reference>
<evidence type="ECO:0000256" key="6">
    <source>
        <dbReference type="ARBA" id="ARBA00023136"/>
    </source>
</evidence>
<evidence type="ECO:0000256" key="2">
    <source>
        <dbReference type="ARBA" id="ARBA00005236"/>
    </source>
</evidence>
<comment type="subcellular location">
    <subcellularLocation>
        <location evidence="1">Cell membrane</location>
        <topology evidence="1">Multi-pass membrane protein</topology>
    </subcellularLocation>
</comment>
<evidence type="ECO:0000256" key="3">
    <source>
        <dbReference type="ARBA" id="ARBA00022475"/>
    </source>
</evidence>
<keyword evidence="10" id="KW-1185">Reference proteome</keyword>
<dbReference type="InterPro" id="IPR051447">
    <property type="entry name" value="Lipoprotein-release_system"/>
</dbReference>
<feature type="domain" description="ABC3 transporter permease C-terminal" evidence="8">
    <location>
        <begin position="272"/>
        <end position="391"/>
    </location>
</feature>
<evidence type="ECO:0000259" key="8">
    <source>
        <dbReference type="Pfam" id="PF02687"/>
    </source>
</evidence>
<feature type="transmembrane region" description="Helical" evidence="7">
    <location>
        <begin position="271"/>
        <end position="291"/>
    </location>
</feature>
<dbReference type="InterPro" id="IPR003838">
    <property type="entry name" value="ABC3_permease_C"/>
</dbReference>
<keyword evidence="6 7" id="KW-0472">Membrane</keyword>
<evidence type="ECO:0000256" key="4">
    <source>
        <dbReference type="ARBA" id="ARBA00022692"/>
    </source>
</evidence>
<keyword evidence="3" id="KW-1003">Cell membrane</keyword>
<feature type="transmembrane region" description="Helical" evidence="7">
    <location>
        <begin position="365"/>
        <end position="387"/>
    </location>
</feature>
<protein>
    <recommendedName>
        <fullName evidence="8">ABC3 transporter permease C-terminal domain-containing protein</fullName>
    </recommendedName>
</protein>
<name>A0ABY8WVS7_9BACT</name>
<keyword evidence="5 7" id="KW-1133">Transmembrane helix</keyword>
<gene>
    <name evidence="9" type="ORF">SEML1_0563</name>
</gene>
<dbReference type="EMBL" id="CP124550">
    <property type="protein sequence ID" value="WIO46182.1"/>
    <property type="molecule type" value="Genomic_DNA"/>
</dbReference>
<dbReference type="RefSeq" id="WP_146425936.1">
    <property type="nucleotide sequence ID" value="NZ_CP124550.1"/>
</dbReference>
<evidence type="ECO:0000256" key="1">
    <source>
        <dbReference type="ARBA" id="ARBA00004651"/>
    </source>
</evidence>